<dbReference type="InterPro" id="IPR003673">
    <property type="entry name" value="CoA-Trfase_fam_III"/>
</dbReference>
<keyword evidence="1" id="KW-0808">Transferase</keyword>
<dbReference type="STRING" id="1612624.ADU59_09260"/>
<reference evidence="2 3" key="1">
    <citation type="journal article" date="2016" name="Syst. Appl. Microbiol.">
        <title>Pararhizobium polonicum sp. nov. isolated from tumors on stone fruit rootstocks.</title>
        <authorList>
            <person name="Pulawska J."/>
            <person name="Kuzmanovic N."/>
            <person name="Willems A."/>
            <person name="Pothier J.F."/>
        </authorList>
    </citation>
    <scope>NUCLEOTIDE SEQUENCE [LARGE SCALE GENOMIC DNA]</scope>
    <source>
        <strain evidence="2 3">F5.1</strain>
    </source>
</reference>
<dbReference type="AlphaFoldDB" id="A0A1C7P2T4"/>
<dbReference type="PANTHER" id="PTHR48207:SF4">
    <property type="entry name" value="BLL6097 PROTEIN"/>
    <property type="match status" value="1"/>
</dbReference>
<protein>
    <submittedName>
        <fullName evidence="2">Racemase</fullName>
    </submittedName>
</protein>
<dbReference type="Pfam" id="PF02515">
    <property type="entry name" value="CoA_transf_3"/>
    <property type="match status" value="1"/>
</dbReference>
<evidence type="ECO:0000313" key="2">
    <source>
        <dbReference type="EMBL" id="OBZ95575.1"/>
    </source>
</evidence>
<dbReference type="PATRIC" id="fig|1612624.7.peg.3393"/>
<sequence length="401" mass="43101">MAGSLNIGMKVVSLCHYLQGPACCQYLADMGADVIKIEPLKGAFERHWSGGNSWVTDVSAFSLAVNRNKRSIAIDLKSEEGLAIARELITGADVLVENYRPGVLDRLGLGYEAVRKINPSIIYASASGLGATGPAASRPGQDLLMQARSGLVAATGGGEEGPSVVGAAVIDQHGGSLLAMGILGAYVRRLQTGEGTRVESSLFAAAIDLQVEALTKYYAAPDRASRIKRGRNCGSWYHDAPYGLYKLADAHIVLSMNDAGKLAEALDSDELRALSSIDRYAERDRYAAVMAATLAPRAFAEVEAVFNVHGVWFERVQSYEDLRDDPQANHMGVFGEIDVNGRAATLINHPLRYDGATPPLRRMPLYPGIDSREIMTELGLNAERQAELIGKSVIGQAEPDR</sequence>
<dbReference type="SUPFAM" id="SSF89796">
    <property type="entry name" value="CoA-transferase family III (CaiB/BaiF)"/>
    <property type="match status" value="1"/>
</dbReference>
<gene>
    <name evidence="2" type="ORF">ADU59_09260</name>
</gene>
<dbReference type="InterPro" id="IPR023606">
    <property type="entry name" value="CoA-Trfase_III_dom_1_sf"/>
</dbReference>
<comment type="caution">
    <text evidence="2">The sequence shown here is derived from an EMBL/GenBank/DDBJ whole genome shotgun (WGS) entry which is preliminary data.</text>
</comment>
<evidence type="ECO:0000313" key="3">
    <source>
        <dbReference type="Proteomes" id="UP000093111"/>
    </source>
</evidence>
<accession>A0A1C7P2T4</accession>
<dbReference type="InterPro" id="IPR044855">
    <property type="entry name" value="CoA-Trfase_III_dom3_sf"/>
</dbReference>
<dbReference type="OrthoDB" id="9806585at2"/>
<keyword evidence="3" id="KW-1185">Reference proteome</keyword>
<evidence type="ECO:0000256" key="1">
    <source>
        <dbReference type="ARBA" id="ARBA00022679"/>
    </source>
</evidence>
<dbReference type="Proteomes" id="UP000093111">
    <property type="component" value="Unassembled WGS sequence"/>
</dbReference>
<organism evidence="2 3">
    <name type="scientific">Pararhizobium polonicum</name>
    <dbReference type="NCBI Taxonomy" id="1612624"/>
    <lineage>
        <taxon>Bacteria</taxon>
        <taxon>Pseudomonadati</taxon>
        <taxon>Pseudomonadota</taxon>
        <taxon>Alphaproteobacteria</taxon>
        <taxon>Hyphomicrobiales</taxon>
        <taxon>Rhizobiaceae</taxon>
        <taxon>Rhizobium/Agrobacterium group</taxon>
        <taxon>Pararhizobium</taxon>
    </lineage>
</organism>
<dbReference type="InterPro" id="IPR050483">
    <property type="entry name" value="CoA-transferase_III_domain"/>
</dbReference>
<proteinExistence type="predicted"/>
<name>A0A1C7P2T4_9HYPH</name>
<dbReference type="Gene3D" id="3.40.50.10540">
    <property type="entry name" value="Crotonobetainyl-coa:carnitine coa-transferase, domain 1"/>
    <property type="match status" value="1"/>
</dbReference>
<dbReference type="EMBL" id="LGLV01000006">
    <property type="protein sequence ID" value="OBZ95575.1"/>
    <property type="molecule type" value="Genomic_DNA"/>
</dbReference>
<dbReference type="PANTHER" id="PTHR48207">
    <property type="entry name" value="SUCCINATE--HYDROXYMETHYLGLUTARATE COA-TRANSFERASE"/>
    <property type="match status" value="1"/>
</dbReference>
<dbReference type="Gene3D" id="3.30.1540.10">
    <property type="entry name" value="formyl-coa transferase, domain 3"/>
    <property type="match status" value="1"/>
</dbReference>
<dbReference type="RefSeq" id="WP_068953820.1">
    <property type="nucleotide sequence ID" value="NZ_LGLV01000006.1"/>
</dbReference>
<dbReference type="GO" id="GO:0008410">
    <property type="term" value="F:CoA-transferase activity"/>
    <property type="evidence" value="ECO:0007669"/>
    <property type="project" value="TreeGrafter"/>
</dbReference>